<evidence type="ECO:0000313" key="5">
    <source>
        <dbReference type="Ensembl" id="ENSLLEP00000012442.1"/>
    </source>
</evidence>
<protein>
    <submittedName>
        <fullName evidence="5">TOPBP1 interacting checkpoint and replication regulator</fullName>
    </submittedName>
</protein>
<dbReference type="Proteomes" id="UP000694569">
    <property type="component" value="Unplaced"/>
</dbReference>
<dbReference type="GO" id="GO:0005634">
    <property type="term" value="C:nucleus"/>
    <property type="evidence" value="ECO:0007669"/>
    <property type="project" value="InterPro"/>
</dbReference>
<dbReference type="GO" id="GO:0033314">
    <property type="term" value="P:mitotic DNA replication checkpoint signaling"/>
    <property type="evidence" value="ECO:0007669"/>
    <property type="project" value="InterPro"/>
</dbReference>
<dbReference type="InterPro" id="IPR053920">
    <property type="entry name" value="Treslin_STD"/>
</dbReference>
<proteinExistence type="predicted"/>
<feature type="region of interest" description="Disordered" evidence="1">
    <location>
        <begin position="1061"/>
        <end position="1161"/>
    </location>
</feature>
<reference evidence="5" key="2">
    <citation type="submission" date="2025-09" db="UniProtKB">
        <authorList>
            <consortium name="Ensembl"/>
        </authorList>
    </citation>
    <scope>IDENTIFICATION</scope>
</reference>
<gene>
    <name evidence="5" type="primary">TICRR</name>
</gene>
<feature type="compositionally biased region" description="Polar residues" evidence="1">
    <location>
        <begin position="1190"/>
        <end position="1204"/>
    </location>
</feature>
<dbReference type="GO" id="GO:0010212">
    <property type="term" value="P:response to ionizing radiation"/>
    <property type="evidence" value="ECO:0007669"/>
    <property type="project" value="InterPro"/>
</dbReference>
<evidence type="ECO:0000313" key="6">
    <source>
        <dbReference type="Proteomes" id="UP000694569"/>
    </source>
</evidence>
<reference evidence="5" key="1">
    <citation type="submission" date="2025-08" db="UniProtKB">
        <authorList>
            <consortium name="Ensembl"/>
        </authorList>
    </citation>
    <scope>IDENTIFICATION</scope>
</reference>
<dbReference type="InterPro" id="IPR032746">
    <property type="entry name" value="Treslin_M"/>
</dbReference>
<feature type="compositionally biased region" description="Basic and acidic residues" evidence="1">
    <location>
        <begin position="920"/>
        <end position="935"/>
    </location>
</feature>
<keyword evidence="6" id="KW-1185">Reference proteome</keyword>
<dbReference type="GO" id="GO:0006260">
    <property type="term" value="P:DNA replication"/>
    <property type="evidence" value="ECO:0007669"/>
    <property type="project" value="InterPro"/>
</dbReference>
<dbReference type="PANTHER" id="PTHR21556:SF2">
    <property type="entry name" value="TRESLIN"/>
    <property type="match status" value="1"/>
</dbReference>
<sequence length="1882" mass="209875">MAPSHNVVLLVDTADLCAKDRVRLLCLRLLNFLACRTGPGRVRWSYRFLNSLGARCRPPRRSDLREPAHRSWGEFEEELEASWERAGQSRASQPRGSRAALTHTALMETLADLQWDRPDISSPTKAALPRRARRGERGSAGDEALKAESPSGCPAGWACQNAVFLLSPCPHTAAQLGHFTGGGGSGLQHLMERLLPRSLQSIISDKRVTLHWLDTSDWAQVWNLSDHSGYWTMVELMQHIGGRVLPSETFLLSPNQPVSSRCFSESERLQIPCDSVLNYVICNERDYRLWFPQENAVLFFTPPGVAEHWECHVTLEPISMNQKQYKSLITIKLKGIVQHWSQSQANSLNAETWILQNSSKDTTPSHLLELLHTLQSRKLHMAADVFTEEDLCPSTGILTPLSDNAATLTVVCNSEACELDKLSLYGTPRPCDELSSDLPDIVSSVLTNISIFSEGTSTPDLSLPEWVNRELSQDAHWSSSVVEKWYSLSGSSGVSSFLMESFRLINAGSEDDQNDPFKCDQEMTQHLSEYYQMKSTEDLGISAQGENPKKRLPRTPVRQKMKTMPRALQMLNAARLNVKAQKSDNLPAATNEKHPQVKRSSDKLEERVKKALKPIGVTSVKSEEELYTLLHDDYEQALSVQDDALLTCAKKSIATLKSYHNGQDEVDCVDKIKKLLKTSKTIRQLYSNNQQKETKIRACQMQVFLRLEMCAQCPAVQTQADELEQIIEEITDMLRIISLTEDPSFLTKFLDENVLTEYISSMPKILGEIYFSLGTQIPEDLALLLPSDCDDSVSHEDMATIPSQSSISRVPSVPQPVTEAEQLEDLRTRSAKKRRSSTVVRHRSIAESSQIMRQIEVPKKLTNKENFLSNPVVVIEKLKYPLPAPPKDVEVKARRNLFENRTPTKKCQKMPRSQSVSAVEDLKHKRSKSNDGTKDLDHYKLLTKKVSETPVRRQTSNRLLYKQIKGRLSESTSNISIVEESPEKDIKEIDVRRSPRLKRLAIARRSSFYASQPKSRNLERVNSFTQQLDHSANHTTKEIKSPKELLFGEVLKIGSPPAARRCVSGVEHNSKARRKTKKNTPTKVLDVPGREGMPRKPPRTPKTPTRMSERLRTPSKSSSERKKAARNLGKLFSPSKLKDPFECETPKKASSPDEFFVGPLTKPKGQTVSLVEEIPQAHSTERTPTRRSRVNPTVQQGIPTTPTKSPFKLLESAVCSTPSRYEFRTPQKPVNPSVSKPLTPKHVAALSSRMCHGVIECTPKKQILFSPVKHSSLESLVSSNHTPQRTFSKSPSGKAYSLENISAFPCDNCTPQKLLLENQSHAVQFKSPEPTSKVMGVEENPDAQSVSEHVFQSTSQCSMDSSQTSAPALVSIISPTAAPVPRDIIFSPCLKAAVSSKRPSPKCRVEPIVLCERLDLSSLESTLNTDSFISGSQTEESIDIADALVLSTEPSKLKMKVLVTRKPSDTGLKTDLPKASGENILSSSPYGLRCTPDRRQREAAARLGPQQIPSQFSTPKSRRCLLPSDIPTYEVELEMQASGLPKLRFKRTDSSSTVDLETGNRIESPHVAKKKKATESPFAEKWCTKHATKLDSICTSPCLRTSLATPGKCSLQTLICQSYTPNRGTANTSSPVHTDVGIPWTPSPQLKERNSSDVLNNWPRRKKASALHSVLKGDKNQEFPDLPPAEGEVGVSVSKEANQLSVGDFEFEGVSELLEKSPILQWQGKRDSEVFILNSRKRSLEFLSPTKDSPHSKKPRFVGREPSNLVDRTEISSPYKSLSSHLSSSQHSSCDDALVDSGFTPPNKILNTLSTSGLFTLTQSPLLYKGKTPLSKRKMEGNESEHSTPNVKRQTRQTSDSDDSPFSKGVPVRTTNRTYSRKRFNP</sequence>
<feature type="region of interest" description="Disordered" evidence="1">
    <location>
        <begin position="1176"/>
        <end position="1205"/>
    </location>
</feature>
<dbReference type="OrthoDB" id="5812172at2759"/>
<evidence type="ECO:0000256" key="1">
    <source>
        <dbReference type="SAM" id="MobiDB-lite"/>
    </source>
</evidence>
<dbReference type="GO" id="GO:0030174">
    <property type="term" value="P:regulation of DNA-templated DNA replication initiation"/>
    <property type="evidence" value="ECO:0007669"/>
    <property type="project" value="TreeGrafter"/>
</dbReference>
<feature type="region of interest" description="Disordered" evidence="1">
    <location>
        <begin position="583"/>
        <end position="603"/>
    </location>
</feature>
<organism evidence="5 6">
    <name type="scientific">Leptobrachium leishanense</name>
    <name type="common">Leishan spiny toad</name>
    <dbReference type="NCBI Taxonomy" id="445787"/>
    <lineage>
        <taxon>Eukaryota</taxon>
        <taxon>Metazoa</taxon>
        <taxon>Chordata</taxon>
        <taxon>Craniata</taxon>
        <taxon>Vertebrata</taxon>
        <taxon>Euteleostomi</taxon>
        <taxon>Amphibia</taxon>
        <taxon>Batrachia</taxon>
        <taxon>Anura</taxon>
        <taxon>Pelobatoidea</taxon>
        <taxon>Megophryidae</taxon>
        <taxon>Leptobrachium</taxon>
    </lineage>
</organism>
<feature type="compositionally biased region" description="Polar residues" evidence="1">
    <location>
        <begin position="1843"/>
        <end position="1854"/>
    </location>
</feature>
<evidence type="ECO:0000259" key="2">
    <source>
        <dbReference type="Pfam" id="PF15292"/>
    </source>
</evidence>
<evidence type="ECO:0000259" key="3">
    <source>
        <dbReference type="Pfam" id="PF21854"/>
    </source>
</evidence>
<feature type="compositionally biased region" description="Basic and acidic residues" evidence="1">
    <location>
        <begin position="135"/>
        <end position="146"/>
    </location>
</feature>
<evidence type="ECO:0000259" key="4">
    <source>
        <dbReference type="Pfam" id="PF21855"/>
    </source>
</evidence>
<dbReference type="InterPro" id="IPR053919">
    <property type="entry name" value="Treslin_N"/>
</dbReference>
<dbReference type="Pfam" id="PF15292">
    <property type="entry name" value="Treslin_M"/>
    <property type="match status" value="1"/>
</dbReference>
<dbReference type="PANTHER" id="PTHR21556">
    <property type="entry name" value="TRESLIN"/>
    <property type="match status" value="1"/>
</dbReference>
<feature type="region of interest" description="Disordered" evidence="1">
    <location>
        <begin position="903"/>
        <end position="935"/>
    </location>
</feature>
<feature type="domain" description="Treslin N-terminal" evidence="3">
    <location>
        <begin position="5"/>
        <end position="200"/>
    </location>
</feature>
<dbReference type="Pfam" id="PF21854">
    <property type="entry name" value="Treslin_N"/>
    <property type="match status" value="1"/>
</dbReference>
<dbReference type="GO" id="GO:0007095">
    <property type="term" value="P:mitotic G2 DNA damage checkpoint signaling"/>
    <property type="evidence" value="ECO:0007669"/>
    <property type="project" value="TreeGrafter"/>
</dbReference>
<dbReference type="InterPro" id="IPR026153">
    <property type="entry name" value="Treslin"/>
</dbReference>
<dbReference type="Pfam" id="PF21855">
    <property type="entry name" value="Treslin_STD"/>
    <property type="match status" value="1"/>
</dbReference>
<name>A0A8C5MI57_9ANUR</name>
<feature type="domain" description="Treslin M" evidence="2">
    <location>
        <begin position="271"/>
        <end position="411"/>
    </location>
</feature>
<feature type="compositionally biased region" description="Basic and acidic residues" evidence="1">
    <location>
        <begin position="591"/>
        <end position="603"/>
    </location>
</feature>
<feature type="region of interest" description="Disordered" evidence="1">
    <location>
        <begin position="117"/>
        <end position="149"/>
    </location>
</feature>
<dbReference type="GO" id="GO:0003682">
    <property type="term" value="F:chromatin binding"/>
    <property type="evidence" value="ECO:0007669"/>
    <property type="project" value="TreeGrafter"/>
</dbReference>
<dbReference type="Ensembl" id="ENSLLET00000012928.1">
    <property type="protein sequence ID" value="ENSLLEP00000012442.1"/>
    <property type="gene ID" value="ENSLLEG00000007878.1"/>
</dbReference>
<feature type="compositionally biased region" description="Basic and acidic residues" evidence="1">
    <location>
        <begin position="1107"/>
        <end position="1122"/>
    </location>
</feature>
<feature type="region of interest" description="Disordered" evidence="1">
    <location>
        <begin position="1826"/>
        <end position="1882"/>
    </location>
</feature>
<dbReference type="GeneTree" id="ENSGT00390000005222"/>
<accession>A0A8C5MI57</accession>
<feature type="domain" description="Treslin STD" evidence="4">
    <location>
        <begin position="624"/>
        <end position="773"/>
    </location>
</feature>
<feature type="compositionally biased region" description="Basic residues" evidence="1">
    <location>
        <begin position="1071"/>
        <end position="1080"/>
    </location>
</feature>
<feature type="region of interest" description="Disordered" evidence="1">
    <location>
        <begin position="1743"/>
        <end position="1769"/>
    </location>
</feature>
<feature type="compositionally biased region" description="Basic and acidic residues" evidence="1">
    <location>
        <begin position="1833"/>
        <end position="1842"/>
    </location>
</feature>
<feature type="compositionally biased region" description="Basic and acidic residues" evidence="1">
    <location>
        <begin position="1136"/>
        <end position="1151"/>
    </location>
</feature>